<proteinExistence type="predicted"/>
<dbReference type="PANTHER" id="PTHR33886">
    <property type="entry name" value="UNSATURATED RHAMNOGALACTURONAN HYDROLASE (EUROFUNG)"/>
    <property type="match status" value="1"/>
</dbReference>
<evidence type="ECO:0000256" key="1">
    <source>
        <dbReference type="ARBA" id="ARBA00022801"/>
    </source>
</evidence>
<dbReference type="AlphaFoldDB" id="A0A0D1KW93"/>
<evidence type="ECO:0000313" key="2">
    <source>
        <dbReference type="EMBL" id="KIU10507.1"/>
    </source>
</evidence>
<name>A0A0D1KW93_BACIU</name>
<accession>A0A0D1KW93</accession>
<protein>
    <submittedName>
        <fullName evidence="2">Uncharacterized protein</fullName>
    </submittedName>
</protein>
<dbReference type="EMBL" id="JXBC01000004">
    <property type="protein sequence ID" value="KIU10507.1"/>
    <property type="molecule type" value="Genomic_DNA"/>
</dbReference>
<dbReference type="GO" id="GO:0005975">
    <property type="term" value="P:carbohydrate metabolic process"/>
    <property type="evidence" value="ECO:0007669"/>
    <property type="project" value="InterPro"/>
</dbReference>
<dbReference type="InterPro" id="IPR008928">
    <property type="entry name" value="6-hairpin_glycosidase_sf"/>
</dbReference>
<sequence>MAQLIFDEEKVTSVIDRIVKRTFQMDFAWDWPGGVAFYGVAEAYEATENEEYINLLKTWVDEQLEDGLPPLSINGVSIGHTLLFLHKVTGDDVYLETAAEMAEYVLHKAPRFGEGILQHTVNAEEYVFPEQAWADTLMMAGLFMLRIGRVMEREDYFEDGLRQFHGHEDVLQDPVTNLYYHAWDNKAQNHLSGIYWGRANGWAALTMAKALPLIEVTHPSFMIIDGSLRDQLSALVRLQDESGLWHTILDDPDSYLEVSASAGIASALMSSGKLYTKYVQKSLAAILDAVEEDGRVSKVSAGTAVMKNAEGYKQVPYKRIQGWGQGLALTFLADVLKTKKRVYQ</sequence>
<dbReference type="STRING" id="483913.AN935_03685"/>
<dbReference type="Pfam" id="PF07470">
    <property type="entry name" value="Glyco_hydro_88"/>
    <property type="match status" value="1"/>
</dbReference>
<keyword evidence="1" id="KW-0378">Hydrolase</keyword>
<dbReference type="PATRIC" id="fig|1423.173.peg.2616"/>
<dbReference type="InterPro" id="IPR012341">
    <property type="entry name" value="6hp_glycosidase-like_sf"/>
</dbReference>
<dbReference type="InterPro" id="IPR052043">
    <property type="entry name" value="PolySaccharide_Degr_Enz"/>
</dbReference>
<dbReference type="GO" id="GO:0016787">
    <property type="term" value="F:hydrolase activity"/>
    <property type="evidence" value="ECO:0007669"/>
    <property type="project" value="UniProtKB-KW"/>
</dbReference>
<dbReference type="SUPFAM" id="SSF48208">
    <property type="entry name" value="Six-hairpin glycosidases"/>
    <property type="match status" value="1"/>
</dbReference>
<dbReference type="PANTHER" id="PTHR33886:SF8">
    <property type="entry name" value="UNSATURATED RHAMNOGALACTURONAN HYDROLASE (EUROFUNG)"/>
    <property type="match status" value="1"/>
</dbReference>
<dbReference type="InterPro" id="IPR010905">
    <property type="entry name" value="Glyco_hydro_88"/>
</dbReference>
<reference evidence="2 3" key="1">
    <citation type="submission" date="2014-12" db="EMBL/GenBank/DDBJ databases">
        <title>Comparative genome analysis of Bacillus coagulans HM-08, Clostridium butyricum HM-68, Bacillus subtilis HM-66 and Bacillus licheniformis BL-09.</title>
        <authorList>
            <person name="Zhang H."/>
        </authorList>
    </citation>
    <scope>NUCLEOTIDE SEQUENCE [LARGE SCALE GENOMIC DNA]</scope>
    <source>
        <strain evidence="2 3">HM-66</strain>
    </source>
</reference>
<organism evidence="2 3">
    <name type="scientific">Bacillus subtilis</name>
    <dbReference type="NCBI Taxonomy" id="1423"/>
    <lineage>
        <taxon>Bacteria</taxon>
        <taxon>Bacillati</taxon>
        <taxon>Bacillota</taxon>
        <taxon>Bacilli</taxon>
        <taxon>Bacillales</taxon>
        <taxon>Bacillaceae</taxon>
        <taxon>Bacillus</taxon>
    </lineage>
</organism>
<dbReference type="Proteomes" id="UP000032247">
    <property type="component" value="Unassembled WGS sequence"/>
</dbReference>
<comment type="caution">
    <text evidence="2">The sequence shown here is derived from an EMBL/GenBank/DDBJ whole genome shotgun (WGS) entry which is preliminary data.</text>
</comment>
<evidence type="ECO:0000313" key="3">
    <source>
        <dbReference type="Proteomes" id="UP000032247"/>
    </source>
</evidence>
<dbReference type="Gene3D" id="1.50.10.10">
    <property type="match status" value="1"/>
</dbReference>
<gene>
    <name evidence="2" type="ORF">SC09_Contig25orf00262</name>
</gene>